<dbReference type="AlphaFoldDB" id="A0A7X5UC36"/>
<evidence type="ECO:0000313" key="5">
    <source>
        <dbReference type="Proteomes" id="UP000490980"/>
    </source>
</evidence>
<evidence type="ECO:0000259" key="3">
    <source>
        <dbReference type="Pfam" id="PF13505"/>
    </source>
</evidence>
<dbReference type="Pfam" id="PF13505">
    <property type="entry name" value="OMP_b-brl"/>
    <property type="match status" value="1"/>
</dbReference>
<dbReference type="SUPFAM" id="SSF56925">
    <property type="entry name" value="OMPA-like"/>
    <property type="match status" value="1"/>
</dbReference>
<evidence type="ECO:0000313" key="4">
    <source>
        <dbReference type="EMBL" id="NII07766.1"/>
    </source>
</evidence>
<comment type="caution">
    <text evidence="4">The sequence shown here is derived from an EMBL/GenBank/DDBJ whole genome shotgun (WGS) entry which is preliminary data.</text>
</comment>
<keyword evidence="5" id="KW-1185">Reference proteome</keyword>
<dbReference type="EMBL" id="JAARLZ010000008">
    <property type="protein sequence ID" value="NII07766.1"/>
    <property type="molecule type" value="Genomic_DNA"/>
</dbReference>
<proteinExistence type="predicted"/>
<dbReference type="Proteomes" id="UP000490980">
    <property type="component" value="Unassembled WGS sequence"/>
</dbReference>
<evidence type="ECO:0000256" key="2">
    <source>
        <dbReference type="SAM" id="SignalP"/>
    </source>
</evidence>
<reference evidence="4 5" key="1">
    <citation type="submission" date="2020-03" db="EMBL/GenBank/DDBJ databases">
        <authorList>
            <person name="Lai Q."/>
        </authorList>
    </citation>
    <scope>NUCLEOTIDE SEQUENCE [LARGE SCALE GENOMIC DNA]</scope>
    <source>
        <strain evidence="4 5">CCUG 25036</strain>
    </source>
</reference>
<feature type="signal peptide" evidence="2">
    <location>
        <begin position="1"/>
        <end position="22"/>
    </location>
</feature>
<name>A0A7X5UC36_9GAMM</name>
<sequence length="207" mass="22586">MKKQWLVAAALAAIGSMSAAHADSSGAFVQGSAGQARNSGHGEFAYGITGGYRWTVAPSFYLGLEGGYQDLGNRKFSGGYAYQFADMTGASHSISTSYRSKAATKALLLGANAKWDMTDNFFVLMRAGVARYRLKASVTAYGTFDGDYDKDHFTRSTYSTRYYAGVGAGYHLTPKLDLQITYDHFAPRFNHTTVGTNLWAASMEYRF</sequence>
<evidence type="ECO:0000256" key="1">
    <source>
        <dbReference type="ARBA" id="ARBA00022729"/>
    </source>
</evidence>
<feature type="domain" description="Outer membrane protein beta-barrel" evidence="3">
    <location>
        <begin position="8"/>
        <end position="207"/>
    </location>
</feature>
<protein>
    <submittedName>
        <fullName evidence="4">Porin family protein</fullName>
    </submittedName>
</protein>
<dbReference type="RefSeq" id="WP_166949922.1">
    <property type="nucleotide sequence ID" value="NZ_CP077072.1"/>
</dbReference>
<dbReference type="InterPro" id="IPR027385">
    <property type="entry name" value="Beta-barrel_OMP"/>
</dbReference>
<gene>
    <name evidence="4" type="ORF">HBF25_15380</name>
</gene>
<organism evidence="4 5">
    <name type="scientific">Luteibacter anthropi</name>
    <dbReference type="NCBI Taxonomy" id="564369"/>
    <lineage>
        <taxon>Bacteria</taxon>
        <taxon>Pseudomonadati</taxon>
        <taxon>Pseudomonadota</taxon>
        <taxon>Gammaproteobacteria</taxon>
        <taxon>Lysobacterales</taxon>
        <taxon>Rhodanobacteraceae</taxon>
        <taxon>Luteibacter</taxon>
    </lineage>
</organism>
<accession>A0A7X5UC36</accession>
<dbReference type="Gene3D" id="2.40.160.20">
    <property type="match status" value="1"/>
</dbReference>
<dbReference type="InterPro" id="IPR011250">
    <property type="entry name" value="OMP/PagP_B-barrel"/>
</dbReference>
<feature type="chain" id="PRO_5030526960" evidence="2">
    <location>
        <begin position="23"/>
        <end position="207"/>
    </location>
</feature>
<keyword evidence="1 2" id="KW-0732">Signal</keyword>